<reference evidence="12" key="1">
    <citation type="journal article" date="2011" name="Science">
        <title>The plant cell wall-decomposing machinery underlies the functional diversity of forest fungi.</title>
        <authorList>
            <person name="Eastwood D.C."/>
            <person name="Floudas D."/>
            <person name="Binder M."/>
            <person name="Majcherczyk A."/>
            <person name="Schneider P."/>
            <person name="Aerts A."/>
            <person name="Asiegbu F.O."/>
            <person name="Baker S.E."/>
            <person name="Barry K."/>
            <person name="Bendiksby M."/>
            <person name="Blumentritt M."/>
            <person name="Coutinho P.M."/>
            <person name="Cullen D."/>
            <person name="de Vries R.P."/>
            <person name="Gathman A."/>
            <person name="Goodell B."/>
            <person name="Henrissat B."/>
            <person name="Ihrmark K."/>
            <person name="Kauserud H."/>
            <person name="Kohler A."/>
            <person name="LaButti K."/>
            <person name="Lapidus A."/>
            <person name="Lavin J.L."/>
            <person name="Lee Y.-H."/>
            <person name="Lindquist E."/>
            <person name="Lilly W."/>
            <person name="Lucas S."/>
            <person name="Morin E."/>
            <person name="Murat C."/>
            <person name="Oguiza J.A."/>
            <person name="Park J."/>
            <person name="Pisabarro A.G."/>
            <person name="Riley R."/>
            <person name="Rosling A."/>
            <person name="Salamov A."/>
            <person name="Schmidt O."/>
            <person name="Schmutz J."/>
            <person name="Skrede I."/>
            <person name="Stenlid J."/>
            <person name="Wiebenga A."/>
            <person name="Xie X."/>
            <person name="Kuees U."/>
            <person name="Hibbett D.S."/>
            <person name="Hoffmeister D."/>
            <person name="Hoegberg N."/>
            <person name="Martin F."/>
            <person name="Grigoriev I.V."/>
            <person name="Watkinson S.C."/>
        </authorList>
    </citation>
    <scope>NUCLEOTIDE SEQUENCE [LARGE SCALE GENOMIC DNA]</scope>
    <source>
        <strain evidence="12">strain S7.3</strain>
    </source>
</reference>
<keyword evidence="12" id="KW-1185">Reference proteome</keyword>
<dbReference type="GO" id="GO:0032931">
    <property type="term" value="F:histone H3K56 acetyltransferase activity"/>
    <property type="evidence" value="ECO:0007669"/>
    <property type="project" value="TreeGrafter"/>
</dbReference>
<dbReference type="GO" id="GO:0006355">
    <property type="term" value="P:regulation of DNA-templated transcription"/>
    <property type="evidence" value="ECO:0007669"/>
    <property type="project" value="InterPro"/>
</dbReference>
<dbReference type="InterPro" id="IPR013178">
    <property type="entry name" value="Histone_AcTrfase_Rtt109/CBP"/>
</dbReference>
<evidence type="ECO:0000256" key="4">
    <source>
        <dbReference type="ARBA" id="ARBA00022763"/>
    </source>
</evidence>
<dbReference type="EMBL" id="GL945513">
    <property type="protein sequence ID" value="EGN92126.1"/>
    <property type="molecule type" value="Genomic_DNA"/>
</dbReference>
<keyword evidence="8" id="KW-0539">Nucleus</keyword>
<dbReference type="PROSITE" id="PS51728">
    <property type="entry name" value="RTT109_HAT"/>
    <property type="match status" value="1"/>
</dbReference>
<name>F8QHT0_SERL3</name>
<protein>
    <recommendedName>
        <fullName evidence="2">histone acetyltransferase</fullName>
        <ecNumber evidence="2">2.3.1.48</ecNumber>
    </recommendedName>
</protein>
<organism evidence="12">
    <name type="scientific">Serpula lacrymans var. lacrymans (strain S7.3)</name>
    <name type="common">Dry rot fungus</name>
    <dbReference type="NCBI Taxonomy" id="936435"/>
    <lineage>
        <taxon>Eukaryota</taxon>
        <taxon>Fungi</taxon>
        <taxon>Dikarya</taxon>
        <taxon>Basidiomycota</taxon>
        <taxon>Agaricomycotina</taxon>
        <taxon>Agaricomycetes</taxon>
        <taxon>Agaricomycetidae</taxon>
        <taxon>Boletales</taxon>
        <taxon>Coniophorineae</taxon>
        <taxon>Serpulaceae</taxon>
        <taxon>Serpula</taxon>
    </lineage>
</organism>
<dbReference type="PANTHER" id="PTHR31571">
    <property type="entry name" value="ALTERED INHERITANCE OF MITOCHONDRIA PROTEIN 6"/>
    <property type="match status" value="1"/>
</dbReference>
<dbReference type="GO" id="GO:0005634">
    <property type="term" value="C:nucleus"/>
    <property type="evidence" value="ECO:0007669"/>
    <property type="project" value="UniProtKB-SubCell"/>
</dbReference>
<evidence type="ECO:0000256" key="1">
    <source>
        <dbReference type="ARBA" id="ARBA00004123"/>
    </source>
</evidence>
<feature type="compositionally biased region" description="Basic and acidic residues" evidence="10">
    <location>
        <begin position="69"/>
        <end position="90"/>
    </location>
</feature>
<dbReference type="InParanoid" id="F8QHT0"/>
<comment type="catalytic activity">
    <reaction evidence="9">
        <text>L-lysyl-[histone] + acetyl-CoA = N(6)-acetyl-L-lysyl-[histone] + CoA + H(+)</text>
        <dbReference type="Rhea" id="RHEA:21992"/>
        <dbReference type="Rhea" id="RHEA-COMP:9845"/>
        <dbReference type="Rhea" id="RHEA-COMP:11338"/>
        <dbReference type="ChEBI" id="CHEBI:15378"/>
        <dbReference type="ChEBI" id="CHEBI:29969"/>
        <dbReference type="ChEBI" id="CHEBI:57287"/>
        <dbReference type="ChEBI" id="CHEBI:57288"/>
        <dbReference type="ChEBI" id="CHEBI:61930"/>
        <dbReference type="EC" id="2.3.1.48"/>
    </reaction>
    <physiologicalReaction direction="left-to-right" evidence="9">
        <dbReference type="Rhea" id="RHEA:21993"/>
    </physiologicalReaction>
</comment>
<dbReference type="EC" id="2.3.1.48" evidence="2"/>
<evidence type="ECO:0000313" key="12">
    <source>
        <dbReference type="Proteomes" id="UP000008063"/>
    </source>
</evidence>
<gene>
    <name evidence="11" type="ORF">SERLA73DRAFT_79842</name>
</gene>
<sequence>MTESKNLRDALLSRLATLPGTRRFHLHVLVSSPRKHTKLYPFVQHHPKTFIQDILVLLSEQQPVGVGKGLEKEKEGEEKEGEGEKGKDGEGWGPRVFVSAIEASLYTLPTTSSAILYISKVDSTGQSSHPSPTRTLARALLAFYADPTQRPAGMRAERVWVHLFARAQGQWWKRVFEEVGGEVGKGEGEEGVGVRLFYVLPGMSEFEASQSMGVSAGASSQSSVSWHYGHPYSQTDIPLPCPPNADSQSHTHSHSHSCSTYNLGRYIPSFDDDPKARFIDELGYTTEAEGIKSPARKRQKTGGEKGKREEEGSGEREGKTHGHVPGELGKVCADEFWERMSFRQECVAGAMTGFFTMAVTSPLSRQGGEGSGGAAEQRGQVPGQMNKRVLASLMTGHEFSSVERARWSTGKLEETIRGLCEGLGPVTPPGGVREGCVGEGVGSLEKYNSDIYGSVVVCNAGGARGVCGRVGVTVLTARKKKRRGGGEEVMR</sequence>
<evidence type="ECO:0000313" key="11">
    <source>
        <dbReference type="EMBL" id="EGN92126.1"/>
    </source>
</evidence>
<dbReference type="OrthoDB" id="3361892at2759"/>
<evidence type="ECO:0000256" key="8">
    <source>
        <dbReference type="ARBA" id="ARBA00023242"/>
    </source>
</evidence>
<feature type="region of interest" description="Disordered" evidence="10">
    <location>
        <begin position="289"/>
        <end position="326"/>
    </location>
</feature>
<dbReference type="eggNOG" id="KOG4534">
    <property type="taxonomic scope" value="Eukaryota"/>
</dbReference>
<dbReference type="STRING" id="936435.F8QHT0"/>
<feature type="region of interest" description="Disordered" evidence="10">
    <location>
        <begin position="67"/>
        <end position="91"/>
    </location>
</feature>
<feature type="compositionally biased region" description="Basic and acidic residues" evidence="10">
    <location>
        <begin position="301"/>
        <end position="320"/>
    </location>
</feature>
<keyword evidence="3" id="KW-0808">Transferase</keyword>
<dbReference type="AlphaFoldDB" id="F8QHT0"/>
<evidence type="ECO:0000256" key="10">
    <source>
        <dbReference type="SAM" id="MobiDB-lite"/>
    </source>
</evidence>
<dbReference type="SMART" id="SM01250">
    <property type="entry name" value="KAT11"/>
    <property type="match status" value="1"/>
</dbReference>
<keyword evidence="4" id="KW-0227">DNA damage</keyword>
<accession>F8QHT0</accession>
<dbReference type="HOGENOM" id="CLU_019224_0_0_1"/>
<keyword evidence="7" id="KW-0804">Transcription</keyword>
<evidence type="ECO:0000256" key="7">
    <source>
        <dbReference type="ARBA" id="ARBA00023163"/>
    </source>
</evidence>
<dbReference type="Proteomes" id="UP000008063">
    <property type="component" value="Unassembled WGS sequence"/>
</dbReference>
<evidence type="ECO:0000256" key="6">
    <source>
        <dbReference type="ARBA" id="ARBA00023015"/>
    </source>
</evidence>
<dbReference type="PANTHER" id="PTHR31571:SF2">
    <property type="entry name" value="HISTONE ACETYLTRANSFERASE RTT109"/>
    <property type="match status" value="1"/>
</dbReference>
<dbReference type="InterPro" id="IPR051236">
    <property type="entry name" value="HAT_RTT109-like"/>
</dbReference>
<keyword evidence="5" id="KW-0007">Acetylation</keyword>
<evidence type="ECO:0000256" key="5">
    <source>
        <dbReference type="ARBA" id="ARBA00022990"/>
    </source>
</evidence>
<keyword evidence="6" id="KW-0805">Transcription regulation</keyword>
<comment type="subcellular location">
    <subcellularLocation>
        <location evidence="1">Nucleus</location>
    </subcellularLocation>
</comment>
<dbReference type="Pfam" id="PF08214">
    <property type="entry name" value="HAT_KAT11"/>
    <property type="match status" value="2"/>
</dbReference>
<proteinExistence type="predicted"/>
<dbReference type="OMA" id="LMNHHEF"/>
<dbReference type="GO" id="GO:0006974">
    <property type="term" value="P:DNA damage response"/>
    <property type="evidence" value="ECO:0007669"/>
    <property type="project" value="UniProtKB-KW"/>
</dbReference>
<dbReference type="InterPro" id="IPR016849">
    <property type="entry name" value="Rtt109"/>
</dbReference>
<evidence type="ECO:0000256" key="2">
    <source>
        <dbReference type="ARBA" id="ARBA00013184"/>
    </source>
</evidence>
<evidence type="ECO:0000256" key="9">
    <source>
        <dbReference type="ARBA" id="ARBA00048940"/>
    </source>
</evidence>
<evidence type="ECO:0000256" key="3">
    <source>
        <dbReference type="ARBA" id="ARBA00022679"/>
    </source>
</evidence>